<comment type="caution">
    <text evidence="1">The sequence shown here is derived from an EMBL/GenBank/DDBJ whole genome shotgun (WGS) entry which is preliminary data.</text>
</comment>
<evidence type="ECO:0000313" key="1">
    <source>
        <dbReference type="EMBL" id="KKL99248.1"/>
    </source>
</evidence>
<reference evidence="1" key="1">
    <citation type="journal article" date="2015" name="Nature">
        <title>Complex archaea that bridge the gap between prokaryotes and eukaryotes.</title>
        <authorList>
            <person name="Spang A."/>
            <person name="Saw J.H."/>
            <person name="Jorgensen S.L."/>
            <person name="Zaremba-Niedzwiedzka K."/>
            <person name="Martijn J."/>
            <person name="Lind A.E."/>
            <person name="van Eijk R."/>
            <person name="Schleper C."/>
            <person name="Guy L."/>
            <person name="Ettema T.J."/>
        </authorList>
    </citation>
    <scope>NUCLEOTIDE SEQUENCE</scope>
</reference>
<dbReference type="EMBL" id="LAZR01017722">
    <property type="protein sequence ID" value="KKL99248.1"/>
    <property type="molecule type" value="Genomic_DNA"/>
</dbReference>
<evidence type="ECO:0008006" key="2">
    <source>
        <dbReference type="Google" id="ProtNLM"/>
    </source>
</evidence>
<proteinExistence type="predicted"/>
<sequence>MSEVRLVQDRHFIAPLTDEEMRELKVRVAQSGLKQKQWISRAIREQLKEGKQ</sequence>
<name>A0A0F9GKD8_9ZZZZ</name>
<accession>A0A0F9GKD8</accession>
<dbReference type="AlphaFoldDB" id="A0A0F9GKD8"/>
<protein>
    <recommendedName>
        <fullName evidence="2">Ribbon-helix-helix protein CopG domain-containing protein</fullName>
    </recommendedName>
</protein>
<organism evidence="1">
    <name type="scientific">marine sediment metagenome</name>
    <dbReference type="NCBI Taxonomy" id="412755"/>
    <lineage>
        <taxon>unclassified sequences</taxon>
        <taxon>metagenomes</taxon>
        <taxon>ecological metagenomes</taxon>
    </lineage>
</organism>
<gene>
    <name evidence="1" type="ORF">LCGC14_1816320</name>
</gene>